<protein>
    <submittedName>
        <fullName evidence="1">Uncharacterized protein</fullName>
    </submittedName>
</protein>
<dbReference type="Proteomes" id="UP000316621">
    <property type="component" value="Chromosome 10"/>
</dbReference>
<evidence type="ECO:0000313" key="1">
    <source>
        <dbReference type="EMBL" id="RZC80904.1"/>
    </source>
</evidence>
<name>A0A4Y7L5U4_PAPSO</name>
<evidence type="ECO:0000313" key="2">
    <source>
        <dbReference type="Proteomes" id="UP000316621"/>
    </source>
</evidence>
<dbReference type="Gramene" id="RZC80904">
    <property type="protein sequence ID" value="RZC80904"/>
    <property type="gene ID" value="C5167_043473"/>
</dbReference>
<keyword evidence="2" id="KW-1185">Reference proteome</keyword>
<gene>
    <name evidence="1" type="ORF">C5167_043473</name>
</gene>
<dbReference type="EMBL" id="CM010724">
    <property type="protein sequence ID" value="RZC80904.1"/>
    <property type="molecule type" value="Genomic_DNA"/>
</dbReference>
<proteinExistence type="predicted"/>
<reference evidence="1 2" key="1">
    <citation type="journal article" date="2018" name="Science">
        <title>The opium poppy genome and morphinan production.</title>
        <authorList>
            <person name="Guo L."/>
            <person name="Winzer T."/>
            <person name="Yang X."/>
            <person name="Li Y."/>
            <person name="Ning Z."/>
            <person name="He Z."/>
            <person name="Teodor R."/>
            <person name="Lu Y."/>
            <person name="Bowser T.A."/>
            <person name="Graham I.A."/>
            <person name="Ye K."/>
        </authorList>
    </citation>
    <scope>NUCLEOTIDE SEQUENCE [LARGE SCALE GENOMIC DNA]</scope>
    <source>
        <strain evidence="2">cv. HN1</strain>
        <tissue evidence="1">Leaves</tissue>
    </source>
</reference>
<sequence length="82" mass="9338">MICFQSKEQSCNPETNNALIPRIYCKNGILETTSWRWGCEFWVLMTATLAMGHKFVFTGILIPGYEANAIKSRDGTYICEHS</sequence>
<dbReference type="AlphaFoldDB" id="A0A4Y7L5U4"/>
<accession>A0A4Y7L5U4</accession>
<organism evidence="1 2">
    <name type="scientific">Papaver somniferum</name>
    <name type="common">Opium poppy</name>
    <dbReference type="NCBI Taxonomy" id="3469"/>
    <lineage>
        <taxon>Eukaryota</taxon>
        <taxon>Viridiplantae</taxon>
        <taxon>Streptophyta</taxon>
        <taxon>Embryophyta</taxon>
        <taxon>Tracheophyta</taxon>
        <taxon>Spermatophyta</taxon>
        <taxon>Magnoliopsida</taxon>
        <taxon>Ranunculales</taxon>
        <taxon>Papaveraceae</taxon>
        <taxon>Papaveroideae</taxon>
        <taxon>Papaver</taxon>
    </lineage>
</organism>